<keyword evidence="6" id="KW-1185">Reference proteome</keyword>
<dbReference type="PANTHER" id="PTHR23044">
    <property type="entry name" value="3'-5' EXONUCLEASE ERI1-RELATED"/>
    <property type="match status" value="1"/>
</dbReference>
<evidence type="ECO:0000313" key="6">
    <source>
        <dbReference type="Proteomes" id="UP000007875"/>
    </source>
</evidence>
<dbReference type="InParanoid" id="H2ZKS0"/>
<dbReference type="GO" id="GO:0005730">
    <property type="term" value="C:nucleolus"/>
    <property type="evidence" value="ECO:0007669"/>
    <property type="project" value="TreeGrafter"/>
</dbReference>
<dbReference type="CDD" id="cd06133">
    <property type="entry name" value="ERI-1_3'hExo_like"/>
    <property type="match status" value="1"/>
</dbReference>
<evidence type="ECO:0000313" key="5">
    <source>
        <dbReference type="Ensembl" id="ENSCSAVP00000018186.1"/>
    </source>
</evidence>
<proteinExistence type="predicted"/>
<dbReference type="InterPro" id="IPR036397">
    <property type="entry name" value="RNaseH_sf"/>
</dbReference>
<dbReference type="HOGENOM" id="CLU_037266_4_3_1"/>
<dbReference type="GO" id="GO:0005737">
    <property type="term" value="C:cytoplasm"/>
    <property type="evidence" value="ECO:0007669"/>
    <property type="project" value="TreeGrafter"/>
</dbReference>
<reference evidence="5" key="2">
    <citation type="submission" date="2025-08" db="UniProtKB">
        <authorList>
            <consortium name="Ensembl"/>
        </authorList>
    </citation>
    <scope>IDENTIFICATION</scope>
</reference>
<dbReference type="SMART" id="SM00479">
    <property type="entry name" value="EXOIII"/>
    <property type="match status" value="1"/>
</dbReference>
<dbReference type="eggNOG" id="KOG0542">
    <property type="taxonomic scope" value="Eukaryota"/>
</dbReference>
<dbReference type="SUPFAM" id="SSF53098">
    <property type="entry name" value="Ribonuclease H-like"/>
    <property type="match status" value="1"/>
</dbReference>
<dbReference type="Gene3D" id="3.30.420.10">
    <property type="entry name" value="Ribonuclease H-like superfamily/Ribonuclease H"/>
    <property type="match status" value="1"/>
</dbReference>
<evidence type="ECO:0000256" key="2">
    <source>
        <dbReference type="ARBA" id="ARBA00022801"/>
    </source>
</evidence>
<dbReference type="FunFam" id="3.30.420.10:FF:000034">
    <property type="entry name" value="3'-5' exoribonuclease 1"/>
    <property type="match status" value="1"/>
</dbReference>
<dbReference type="InterPro" id="IPR013520">
    <property type="entry name" value="Ribonucl_H"/>
</dbReference>
<evidence type="ECO:0000256" key="3">
    <source>
        <dbReference type="ARBA" id="ARBA00022839"/>
    </source>
</evidence>
<dbReference type="Ensembl" id="ENSCSAVT00000018384.1">
    <property type="protein sequence ID" value="ENSCSAVP00000018186.1"/>
    <property type="gene ID" value="ENSCSAVG00000010701.1"/>
</dbReference>
<feature type="domain" description="Exonuclease" evidence="4">
    <location>
        <begin position="6"/>
        <end position="190"/>
    </location>
</feature>
<protein>
    <recommendedName>
        <fullName evidence="4">Exonuclease domain-containing protein</fullName>
    </recommendedName>
</protein>
<sequence length="194" mass="22736">MQHYPYLVVLDFEATCEEKNSSDYLHEIIEFPAVLLDTSCNKQVDIFHSYCKPSLNPKLSEFCTKLTGIQQSDVDTAPNFNIVFNNFERWMKKHDLLAPRKCAFVTDGPWDFSRFFNIQCCLSELKYPKWAKKWINLKKVYGNFYKLKKPRMMDMLSNIGLQFEGRPHCGMDDASNLSRIVLRMLEDGCRLPIQ</sequence>
<keyword evidence="3" id="KW-0269">Exonuclease</keyword>
<dbReference type="GO" id="GO:0003676">
    <property type="term" value="F:nucleic acid binding"/>
    <property type="evidence" value="ECO:0007669"/>
    <property type="project" value="InterPro"/>
</dbReference>
<dbReference type="InterPro" id="IPR012337">
    <property type="entry name" value="RNaseH-like_sf"/>
</dbReference>
<name>H2ZKS0_CIOSA</name>
<dbReference type="GO" id="GO:0000175">
    <property type="term" value="F:3'-5'-RNA exonuclease activity"/>
    <property type="evidence" value="ECO:0007669"/>
    <property type="project" value="InterPro"/>
</dbReference>
<dbReference type="PANTHER" id="PTHR23044:SF61">
    <property type="entry name" value="3'-5' EXORIBONUCLEASE 1-RELATED"/>
    <property type="match status" value="1"/>
</dbReference>
<keyword evidence="1" id="KW-0540">Nuclease</keyword>
<organism evidence="5 6">
    <name type="scientific">Ciona savignyi</name>
    <name type="common">Pacific transparent sea squirt</name>
    <dbReference type="NCBI Taxonomy" id="51511"/>
    <lineage>
        <taxon>Eukaryota</taxon>
        <taxon>Metazoa</taxon>
        <taxon>Chordata</taxon>
        <taxon>Tunicata</taxon>
        <taxon>Ascidiacea</taxon>
        <taxon>Phlebobranchia</taxon>
        <taxon>Cionidae</taxon>
        <taxon>Ciona</taxon>
    </lineage>
</organism>
<dbReference type="InterPro" id="IPR051274">
    <property type="entry name" value="3-5_Exoribonuclease"/>
</dbReference>
<keyword evidence="2" id="KW-0378">Hydrolase</keyword>
<evidence type="ECO:0000259" key="4">
    <source>
        <dbReference type="SMART" id="SM00479"/>
    </source>
</evidence>
<dbReference type="InterPro" id="IPR047201">
    <property type="entry name" value="ERI-1_3'hExo-like"/>
</dbReference>
<dbReference type="GeneTree" id="ENSGT00530000063205"/>
<dbReference type="AlphaFoldDB" id="H2ZKS0"/>
<dbReference type="STRING" id="51511.ENSCSAVP00000018186"/>
<accession>H2ZKS0</accession>
<dbReference type="Proteomes" id="UP000007875">
    <property type="component" value="Unassembled WGS sequence"/>
</dbReference>
<dbReference type="Pfam" id="PF00929">
    <property type="entry name" value="RNase_T"/>
    <property type="match status" value="1"/>
</dbReference>
<evidence type="ECO:0000256" key="1">
    <source>
        <dbReference type="ARBA" id="ARBA00022722"/>
    </source>
</evidence>
<dbReference type="FunCoup" id="H2ZKS0">
    <property type="interactions" value="106"/>
</dbReference>
<reference evidence="6" key="1">
    <citation type="submission" date="2003-08" db="EMBL/GenBank/DDBJ databases">
        <authorList>
            <person name="Birren B."/>
            <person name="Nusbaum C."/>
            <person name="Abebe A."/>
            <person name="Abouelleil A."/>
            <person name="Adekoya E."/>
            <person name="Ait-zahra M."/>
            <person name="Allen N."/>
            <person name="Allen T."/>
            <person name="An P."/>
            <person name="Anderson M."/>
            <person name="Anderson S."/>
            <person name="Arachchi H."/>
            <person name="Armbruster J."/>
            <person name="Bachantsang P."/>
            <person name="Baldwin J."/>
            <person name="Barry A."/>
            <person name="Bayul T."/>
            <person name="Blitshsteyn B."/>
            <person name="Bloom T."/>
            <person name="Blye J."/>
            <person name="Boguslavskiy L."/>
            <person name="Borowsky M."/>
            <person name="Boukhgalter B."/>
            <person name="Brunache A."/>
            <person name="Butler J."/>
            <person name="Calixte N."/>
            <person name="Calvo S."/>
            <person name="Camarata J."/>
            <person name="Campo K."/>
            <person name="Chang J."/>
            <person name="Cheshatsang Y."/>
            <person name="Citroen M."/>
            <person name="Collymore A."/>
            <person name="Considine T."/>
            <person name="Cook A."/>
            <person name="Cooke P."/>
            <person name="Corum B."/>
            <person name="Cuomo C."/>
            <person name="David R."/>
            <person name="Dawoe T."/>
            <person name="Degray S."/>
            <person name="Dodge S."/>
            <person name="Dooley K."/>
            <person name="Dorje P."/>
            <person name="Dorjee K."/>
            <person name="Dorris L."/>
            <person name="Duffey N."/>
            <person name="Dupes A."/>
            <person name="Elkins T."/>
            <person name="Engels R."/>
            <person name="Erickson J."/>
            <person name="Farina A."/>
            <person name="Faro S."/>
            <person name="Ferreira P."/>
            <person name="Fischer H."/>
            <person name="Fitzgerald M."/>
            <person name="Foley K."/>
            <person name="Gage D."/>
            <person name="Galagan J."/>
            <person name="Gearin G."/>
            <person name="Gnerre S."/>
            <person name="Gnirke A."/>
            <person name="Goyette A."/>
            <person name="Graham J."/>
            <person name="Grandbois E."/>
            <person name="Gyaltsen K."/>
            <person name="Hafez N."/>
            <person name="Hagopian D."/>
            <person name="Hagos B."/>
            <person name="Hall J."/>
            <person name="Hatcher B."/>
            <person name="Heller A."/>
            <person name="Higgins H."/>
            <person name="Honan T."/>
            <person name="Horn A."/>
            <person name="Houde N."/>
            <person name="Hughes L."/>
            <person name="Hulme W."/>
            <person name="Husby E."/>
            <person name="Iliev I."/>
            <person name="Jaffe D."/>
            <person name="Jones C."/>
            <person name="Kamal M."/>
            <person name="Kamat A."/>
            <person name="Kamvysselis M."/>
            <person name="Karlsson E."/>
            <person name="Kells C."/>
            <person name="Kieu A."/>
            <person name="Kisner P."/>
            <person name="Kodira C."/>
            <person name="Kulbokas E."/>
            <person name="Labutti K."/>
            <person name="Lama D."/>
            <person name="Landers T."/>
            <person name="Leger J."/>
            <person name="Levine S."/>
            <person name="Lewis D."/>
            <person name="Lewis T."/>
            <person name="Lindblad-toh K."/>
            <person name="Liu X."/>
            <person name="Lokyitsang T."/>
            <person name="Lokyitsang Y."/>
            <person name="Lucien O."/>
            <person name="Lui A."/>
            <person name="Ma L.J."/>
            <person name="Mabbitt R."/>
            <person name="Macdonald J."/>
            <person name="Maclean C."/>
            <person name="Major J."/>
            <person name="Manning J."/>
            <person name="Marabella R."/>
            <person name="Maru K."/>
            <person name="Matthews C."/>
            <person name="Mauceli E."/>
            <person name="Mccarthy M."/>
            <person name="Mcdonough S."/>
            <person name="Mcghee T."/>
            <person name="Meldrim J."/>
            <person name="Meneus L."/>
            <person name="Mesirov J."/>
            <person name="Mihalev A."/>
            <person name="Mihova T."/>
            <person name="Mikkelsen T."/>
            <person name="Mlenga V."/>
            <person name="Moru K."/>
            <person name="Mozes J."/>
            <person name="Mulrain L."/>
            <person name="Munson G."/>
            <person name="Naylor J."/>
            <person name="Newes C."/>
            <person name="Nguyen C."/>
            <person name="Nguyen N."/>
            <person name="Nguyen T."/>
            <person name="Nicol R."/>
            <person name="Nielsen C."/>
            <person name="Nizzari M."/>
            <person name="Norbu C."/>
            <person name="Norbu N."/>
            <person name="O'donnell P."/>
            <person name="Okoawo O."/>
            <person name="O'leary S."/>
            <person name="Omotosho B."/>
            <person name="O'neill K."/>
            <person name="Osman S."/>
            <person name="Parker S."/>
            <person name="Perrin D."/>
            <person name="Phunkhang P."/>
            <person name="Piqani B."/>
            <person name="Purcell S."/>
            <person name="Rachupka T."/>
            <person name="Ramasamy U."/>
            <person name="Rameau R."/>
            <person name="Ray V."/>
            <person name="Raymond C."/>
            <person name="Retta R."/>
            <person name="Richardson S."/>
            <person name="Rise C."/>
            <person name="Rodriguez J."/>
            <person name="Rogers J."/>
            <person name="Rogov P."/>
            <person name="Rutman M."/>
            <person name="Schupbach R."/>
            <person name="Seaman C."/>
            <person name="Settipalli S."/>
            <person name="Sharpe T."/>
            <person name="Sheridan J."/>
            <person name="Sherpa N."/>
            <person name="Shi J."/>
            <person name="Smirnov S."/>
            <person name="Smith C."/>
            <person name="Sougnez C."/>
            <person name="Spencer B."/>
            <person name="Stalker J."/>
            <person name="Stange-thomann N."/>
            <person name="Stavropoulos S."/>
            <person name="Stetson K."/>
            <person name="Stone C."/>
            <person name="Stone S."/>
            <person name="Stubbs M."/>
            <person name="Talamas J."/>
            <person name="Tchuinga P."/>
            <person name="Tenzing P."/>
            <person name="Tesfaye S."/>
            <person name="Theodore J."/>
            <person name="Thoulutsang Y."/>
            <person name="Topham K."/>
            <person name="Towey S."/>
            <person name="Tsamla T."/>
            <person name="Tsomo N."/>
            <person name="Vallee D."/>
            <person name="Vassiliev H."/>
            <person name="Venkataraman V."/>
            <person name="Vinson J."/>
            <person name="Vo A."/>
            <person name="Wade C."/>
            <person name="Wang S."/>
            <person name="Wangchuk T."/>
            <person name="Wangdi T."/>
            <person name="Whittaker C."/>
            <person name="Wilkinson J."/>
            <person name="Wu Y."/>
            <person name="Wyman D."/>
            <person name="Yadav S."/>
            <person name="Yang S."/>
            <person name="Yang X."/>
            <person name="Yeager S."/>
            <person name="Yee E."/>
            <person name="Young G."/>
            <person name="Zainoun J."/>
            <person name="Zembeck L."/>
            <person name="Zimmer A."/>
            <person name="Zody M."/>
            <person name="Lander E."/>
        </authorList>
    </citation>
    <scope>NUCLEOTIDE SEQUENCE [LARGE SCALE GENOMIC DNA]</scope>
</reference>
<dbReference type="OMA" id="CRIMEAL"/>
<reference evidence="5" key="3">
    <citation type="submission" date="2025-09" db="UniProtKB">
        <authorList>
            <consortium name="Ensembl"/>
        </authorList>
    </citation>
    <scope>IDENTIFICATION</scope>
</reference>